<dbReference type="PANTHER" id="PTHR43003">
    <property type="entry name" value="DNA-3-METHYLADENINE GLYCOSYLASE"/>
    <property type="match status" value="1"/>
</dbReference>
<evidence type="ECO:0000256" key="4">
    <source>
        <dbReference type="ARBA" id="ARBA00022763"/>
    </source>
</evidence>
<comment type="similarity">
    <text evidence="2">Belongs to the alkylbase DNA glycosidase AlkA family.</text>
</comment>
<dbReference type="OrthoDB" id="9811249at2"/>
<sequence>MPAVLDADAIRHAEQRLASDAQLAALVARHGPCPLAPQTGVEPWAALVESVIYQQLAGKAAAAIERRFLALFSGAPSPQDILRLDDAELRGAGLSRQKSAAIRDIASHALAGRLPDRHCAQDLDDETLIARLSAPRGVGRWSVEMFLIFTLGRADVWPVDDYGVRKGWANTRALAQPPSPRELQPLGEPWRPWRSVLAWYLWRAAEAAPPTA</sequence>
<dbReference type="InterPro" id="IPR011257">
    <property type="entry name" value="DNA_glycosylase"/>
</dbReference>
<dbReference type="GO" id="GO:0032993">
    <property type="term" value="C:protein-DNA complex"/>
    <property type="evidence" value="ECO:0007669"/>
    <property type="project" value="TreeGrafter"/>
</dbReference>
<evidence type="ECO:0000256" key="2">
    <source>
        <dbReference type="ARBA" id="ARBA00010817"/>
    </source>
</evidence>
<dbReference type="GO" id="GO:0008725">
    <property type="term" value="F:DNA-3-methyladenine glycosylase activity"/>
    <property type="evidence" value="ECO:0007669"/>
    <property type="project" value="TreeGrafter"/>
</dbReference>
<protein>
    <recommendedName>
        <fullName evidence="3">DNA-3-methyladenine glycosylase II</fullName>
        <ecNumber evidence="3">3.2.2.21</ecNumber>
    </recommendedName>
</protein>
<dbReference type="GO" id="GO:0032131">
    <property type="term" value="F:alkylated DNA binding"/>
    <property type="evidence" value="ECO:0007669"/>
    <property type="project" value="TreeGrafter"/>
</dbReference>
<dbReference type="Proteomes" id="UP000246569">
    <property type="component" value="Unassembled WGS sequence"/>
</dbReference>
<dbReference type="Gene3D" id="1.10.340.30">
    <property type="entry name" value="Hypothetical protein, domain 2"/>
    <property type="match status" value="1"/>
</dbReference>
<dbReference type="GO" id="GO:0043916">
    <property type="term" value="F:DNA-7-methylguanine glycosylase activity"/>
    <property type="evidence" value="ECO:0007669"/>
    <property type="project" value="TreeGrafter"/>
</dbReference>
<gene>
    <name evidence="7" type="ORF">C7443_101281</name>
</gene>
<dbReference type="InterPro" id="IPR003265">
    <property type="entry name" value="HhH-GPD_domain"/>
</dbReference>
<evidence type="ECO:0000256" key="3">
    <source>
        <dbReference type="ARBA" id="ARBA00012000"/>
    </source>
</evidence>
<evidence type="ECO:0000313" key="7">
    <source>
        <dbReference type="EMBL" id="PWV65796.1"/>
    </source>
</evidence>
<dbReference type="GO" id="GO:0006307">
    <property type="term" value="P:DNA alkylation repair"/>
    <property type="evidence" value="ECO:0007669"/>
    <property type="project" value="TreeGrafter"/>
</dbReference>
<dbReference type="Gene3D" id="1.10.1670.40">
    <property type="match status" value="1"/>
</dbReference>
<reference evidence="7 8" key="1">
    <citation type="submission" date="2018-05" db="EMBL/GenBank/DDBJ databases">
        <title>Genomic Encyclopedia of Type Strains, Phase IV (KMG-IV): sequencing the most valuable type-strain genomes for metagenomic binning, comparative biology and taxonomic classification.</title>
        <authorList>
            <person name="Goeker M."/>
        </authorList>
    </citation>
    <scope>NUCLEOTIDE SEQUENCE [LARGE SCALE GENOMIC DNA]</scope>
    <source>
        <strain evidence="7 8">DSM 23606</strain>
    </source>
</reference>
<keyword evidence="5" id="KW-0234">DNA repair</keyword>
<feature type="domain" description="HhH-GPD" evidence="6">
    <location>
        <begin position="52"/>
        <end position="206"/>
    </location>
</feature>
<evidence type="ECO:0000256" key="1">
    <source>
        <dbReference type="ARBA" id="ARBA00000086"/>
    </source>
</evidence>
<keyword evidence="4" id="KW-0227">DNA damage</keyword>
<evidence type="ECO:0000313" key="8">
    <source>
        <dbReference type="Proteomes" id="UP000246569"/>
    </source>
</evidence>
<dbReference type="SMART" id="SM00478">
    <property type="entry name" value="ENDO3c"/>
    <property type="match status" value="1"/>
</dbReference>
<proteinExistence type="inferred from homology"/>
<comment type="catalytic activity">
    <reaction evidence="1">
        <text>Hydrolysis of alkylated DNA, releasing 3-methyladenine, 3-methylguanine, 7-methylguanine and 7-methyladenine.</text>
        <dbReference type="EC" id="3.2.2.21"/>
    </reaction>
</comment>
<dbReference type="RefSeq" id="WP_110016788.1">
    <property type="nucleotide sequence ID" value="NZ_QGTJ01000001.1"/>
</dbReference>
<dbReference type="FunFam" id="1.10.340.30:FF:000004">
    <property type="entry name" value="DNA-3-methyladenine glycosylase II"/>
    <property type="match status" value="1"/>
</dbReference>
<organism evidence="7 8">
    <name type="scientific">Plasticicumulans acidivorans</name>
    <dbReference type="NCBI Taxonomy" id="886464"/>
    <lineage>
        <taxon>Bacteria</taxon>
        <taxon>Pseudomonadati</taxon>
        <taxon>Pseudomonadota</taxon>
        <taxon>Gammaproteobacteria</taxon>
        <taxon>Candidatus Competibacteraceae</taxon>
        <taxon>Plasticicumulans</taxon>
    </lineage>
</organism>
<accession>A0A317N023</accession>
<name>A0A317N023_9GAMM</name>
<dbReference type="EMBL" id="QGTJ01000001">
    <property type="protein sequence ID" value="PWV65796.1"/>
    <property type="molecule type" value="Genomic_DNA"/>
</dbReference>
<dbReference type="Pfam" id="PF00730">
    <property type="entry name" value="HhH-GPD"/>
    <property type="match status" value="1"/>
</dbReference>
<dbReference type="EC" id="3.2.2.21" evidence="3"/>
<dbReference type="AlphaFoldDB" id="A0A317N023"/>
<dbReference type="GO" id="GO:0006285">
    <property type="term" value="P:base-excision repair, AP site formation"/>
    <property type="evidence" value="ECO:0007669"/>
    <property type="project" value="TreeGrafter"/>
</dbReference>
<dbReference type="SUPFAM" id="SSF48150">
    <property type="entry name" value="DNA-glycosylase"/>
    <property type="match status" value="1"/>
</dbReference>
<evidence type="ECO:0000256" key="5">
    <source>
        <dbReference type="ARBA" id="ARBA00023204"/>
    </source>
</evidence>
<dbReference type="CDD" id="cd00056">
    <property type="entry name" value="ENDO3c"/>
    <property type="match status" value="1"/>
</dbReference>
<dbReference type="InterPro" id="IPR051912">
    <property type="entry name" value="Alkylbase_DNA_Glycosylase/TA"/>
</dbReference>
<dbReference type="PANTHER" id="PTHR43003:SF5">
    <property type="entry name" value="DNA-3-METHYLADENINE GLYCOSYLASE"/>
    <property type="match status" value="1"/>
</dbReference>
<evidence type="ECO:0000259" key="6">
    <source>
        <dbReference type="SMART" id="SM00478"/>
    </source>
</evidence>
<keyword evidence="8" id="KW-1185">Reference proteome</keyword>
<comment type="caution">
    <text evidence="7">The sequence shown here is derived from an EMBL/GenBank/DDBJ whole genome shotgun (WGS) entry which is preliminary data.</text>
</comment>